<comment type="subcellular location">
    <subcellularLocation>
        <location evidence="1">Nucleus</location>
    </subcellularLocation>
</comment>
<protein>
    <recommendedName>
        <fullName evidence="6">Transcription initiation factor TFIID subunit 13</fullName>
    </recommendedName>
</protein>
<keyword evidence="9" id="KW-1185">Reference proteome</keyword>
<dbReference type="Proteomes" id="UP001623330">
    <property type="component" value="Unassembled WGS sequence"/>
</dbReference>
<comment type="similarity">
    <text evidence="5">Belongs to the TAF13 family.</text>
</comment>
<dbReference type="Pfam" id="PF02269">
    <property type="entry name" value="TFIID-18kDa"/>
    <property type="match status" value="1"/>
</dbReference>
<comment type="caution">
    <text evidence="8">The sequence shown here is derived from an EMBL/GenBank/DDBJ whole genome shotgun (WGS) entry which is preliminary data.</text>
</comment>
<evidence type="ECO:0000256" key="7">
    <source>
        <dbReference type="SAM" id="MobiDB-lite"/>
    </source>
</evidence>
<evidence type="ECO:0000256" key="1">
    <source>
        <dbReference type="ARBA" id="ARBA00004123"/>
    </source>
</evidence>
<evidence type="ECO:0000256" key="4">
    <source>
        <dbReference type="ARBA" id="ARBA00023242"/>
    </source>
</evidence>
<dbReference type="CDD" id="cd07978">
    <property type="entry name" value="HFD_TAF13"/>
    <property type="match status" value="1"/>
</dbReference>
<organism evidence="8 9">
    <name type="scientific">Nakaseomyces bracarensis</name>
    <dbReference type="NCBI Taxonomy" id="273131"/>
    <lineage>
        <taxon>Eukaryota</taxon>
        <taxon>Fungi</taxon>
        <taxon>Dikarya</taxon>
        <taxon>Ascomycota</taxon>
        <taxon>Saccharomycotina</taxon>
        <taxon>Saccharomycetes</taxon>
        <taxon>Saccharomycetales</taxon>
        <taxon>Saccharomycetaceae</taxon>
        <taxon>Nakaseomyces</taxon>
    </lineage>
</organism>
<gene>
    <name evidence="8" type="ORF">RNJ44_04467</name>
</gene>
<dbReference type="InterPro" id="IPR003195">
    <property type="entry name" value="TFIID_TAF13"/>
</dbReference>
<evidence type="ECO:0000256" key="6">
    <source>
        <dbReference type="ARBA" id="ARBA00040136"/>
    </source>
</evidence>
<evidence type="ECO:0000313" key="9">
    <source>
        <dbReference type="Proteomes" id="UP001623330"/>
    </source>
</evidence>
<dbReference type="PANTHER" id="PTHR11380:SF5">
    <property type="entry name" value="TRANSCRIPTION INITIATION FACTOR TFIID SUBUNIT 13"/>
    <property type="match status" value="1"/>
</dbReference>
<keyword evidence="2" id="KW-0805">Transcription regulation</keyword>
<feature type="region of interest" description="Disordered" evidence="7">
    <location>
        <begin position="97"/>
        <end position="157"/>
    </location>
</feature>
<dbReference type="Gene3D" id="1.10.20.10">
    <property type="entry name" value="Histone, subunit A"/>
    <property type="match status" value="1"/>
</dbReference>
<evidence type="ECO:0000256" key="3">
    <source>
        <dbReference type="ARBA" id="ARBA00023163"/>
    </source>
</evidence>
<evidence type="ECO:0000313" key="8">
    <source>
        <dbReference type="EMBL" id="KAL3232551.1"/>
    </source>
</evidence>
<proteinExistence type="inferred from homology"/>
<feature type="compositionally biased region" description="Basic residues" evidence="7">
    <location>
        <begin position="145"/>
        <end position="157"/>
    </location>
</feature>
<dbReference type="EMBL" id="JBEVYD010000005">
    <property type="protein sequence ID" value="KAL3232551.1"/>
    <property type="molecule type" value="Genomic_DNA"/>
</dbReference>
<evidence type="ECO:0000256" key="2">
    <source>
        <dbReference type="ARBA" id="ARBA00023015"/>
    </source>
</evidence>
<name>A0ABR4NV53_9SACH</name>
<feature type="compositionally biased region" description="Acidic residues" evidence="7">
    <location>
        <begin position="114"/>
        <end position="133"/>
    </location>
</feature>
<accession>A0ABR4NV53</accession>
<dbReference type="SUPFAM" id="SSF47113">
    <property type="entry name" value="Histone-fold"/>
    <property type="match status" value="1"/>
</dbReference>
<reference evidence="8 9" key="1">
    <citation type="submission" date="2024-05" db="EMBL/GenBank/DDBJ databases">
        <title>Long read based assembly of the Candida bracarensis genome reveals expanded adhesin content.</title>
        <authorList>
            <person name="Marcet-Houben M."/>
            <person name="Ksiezopolska E."/>
            <person name="Gabaldon T."/>
        </authorList>
    </citation>
    <scope>NUCLEOTIDE SEQUENCE [LARGE SCALE GENOMIC DNA]</scope>
    <source>
        <strain evidence="8 9">CBM6</strain>
    </source>
</reference>
<keyword evidence="3" id="KW-0804">Transcription</keyword>
<keyword evidence="4" id="KW-0539">Nucleus</keyword>
<sequence length="157" mass="18376">MSGRKRLKKTNLFHKDIHSLLYAYGDVAQPLNKTVQCLDELVSSYLVDICTEASMVASSKRNKIRVEDFKFVLRKDPVKLARAEELISTNALITEAKKQFNENDNQNLRRYKEDEEEDDDEDEEEEDEEEEEVNVPNTDIPPVKEKKKRKTKKQKTK</sequence>
<dbReference type="PANTHER" id="PTHR11380">
    <property type="entry name" value="TRANSCRIPTION INITIATION FACTOR TFIID/SUPT3-RELATED"/>
    <property type="match status" value="1"/>
</dbReference>
<evidence type="ECO:0000256" key="5">
    <source>
        <dbReference type="ARBA" id="ARBA00038392"/>
    </source>
</evidence>
<dbReference type="InterPro" id="IPR009072">
    <property type="entry name" value="Histone-fold"/>
</dbReference>